<comment type="caution">
    <text evidence="5">The sequence shown here is derived from an EMBL/GenBank/DDBJ whole genome shotgun (WGS) entry which is preliminary data.</text>
</comment>
<dbReference type="SUPFAM" id="SSF47413">
    <property type="entry name" value="lambda repressor-like DNA-binding domains"/>
    <property type="match status" value="1"/>
</dbReference>
<keyword evidence="3" id="KW-0804">Transcription</keyword>
<dbReference type="GO" id="GO:0000976">
    <property type="term" value="F:transcription cis-regulatory region binding"/>
    <property type="evidence" value="ECO:0007669"/>
    <property type="project" value="TreeGrafter"/>
</dbReference>
<dbReference type="PANTHER" id="PTHR30146">
    <property type="entry name" value="LACI-RELATED TRANSCRIPTIONAL REPRESSOR"/>
    <property type="match status" value="1"/>
</dbReference>
<dbReference type="GO" id="GO:0003700">
    <property type="term" value="F:DNA-binding transcription factor activity"/>
    <property type="evidence" value="ECO:0007669"/>
    <property type="project" value="TreeGrafter"/>
</dbReference>
<proteinExistence type="predicted"/>
<dbReference type="InterPro" id="IPR010982">
    <property type="entry name" value="Lambda_DNA-bd_dom_sf"/>
</dbReference>
<reference evidence="5 6" key="1">
    <citation type="submission" date="2020-04" db="EMBL/GenBank/DDBJ databases">
        <authorList>
            <person name="Hitch T.C.A."/>
            <person name="Wylensek D."/>
            <person name="Clavel T."/>
        </authorList>
    </citation>
    <scope>NUCLEOTIDE SEQUENCE [LARGE SCALE GENOMIC DNA]</scope>
    <source>
        <strain evidence="5 6">COR2-253-APC-1A</strain>
    </source>
</reference>
<dbReference type="SMART" id="SM00354">
    <property type="entry name" value="HTH_LACI"/>
    <property type="match status" value="1"/>
</dbReference>
<keyword evidence="1" id="KW-0805">Transcription regulation</keyword>
<dbReference type="AlphaFoldDB" id="A0A848AXZ2"/>
<dbReference type="CDD" id="cd01392">
    <property type="entry name" value="HTH_LacI"/>
    <property type="match status" value="1"/>
</dbReference>
<sequence>MCYNDEAELESGMVRKNSTVTLKDIAQELGLSVKAVSTGLNGTGRLSLETRKKIQEAARRMGYTPNVAARSLVTHRSSFIGVLVPYLNSSFFGNIIAGIEEVAGEHDFTLLLDSLDCDENRQRRVLSRLMQRNVDGIILYPQRHQLGLAESLKAIGVPVIQVMNHFAEFGEYAVMVDNLTGGREATEHLIGLGHRKIGFIGHDDESPELVARHRGFDAAMRAHRLGTECCCKCFMSIESGREAALELLTAHPEVTALFAASDVAALGAIRAALELGRRIPEELAIIGFDDLEIAARQMVYPLSTMAQPKERIGQLAARMMLDLFAGKTVESQLLNAPLVVRKTTRS</sequence>
<dbReference type="Proteomes" id="UP000576225">
    <property type="component" value="Unassembled WGS sequence"/>
</dbReference>
<dbReference type="RefSeq" id="WP_168963616.1">
    <property type="nucleotide sequence ID" value="NZ_JABAEW010000049.1"/>
</dbReference>
<evidence type="ECO:0000256" key="1">
    <source>
        <dbReference type="ARBA" id="ARBA00023015"/>
    </source>
</evidence>
<evidence type="ECO:0000256" key="2">
    <source>
        <dbReference type="ARBA" id="ARBA00023125"/>
    </source>
</evidence>
<dbReference type="InterPro" id="IPR000843">
    <property type="entry name" value="HTH_LacI"/>
</dbReference>
<keyword evidence="2" id="KW-0238">DNA-binding</keyword>
<dbReference type="Gene3D" id="3.40.50.2300">
    <property type="match status" value="2"/>
</dbReference>
<dbReference type="EMBL" id="JABAEW010000049">
    <property type="protein sequence ID" value="NMD88534.1"/>
    <property type="molecule type" value="Genomic_DNA"/>
</dbReference>
<evidence type="ECO:0000313" key="5">
    <source>
        <dbReference type="EMBL" id="NMD88534.1"/>
    </source>
</evidence>
<dbReference type="Gene3D" id="1.10.260.40">
    <property type="entry name" value="lambda repressor-like DNA-binding domains"/>
    <property type="match status" value="1"/>
</dbReference>
<evidence type="ECO:0000313" key="6">
    <source>
        <dbReference type="Proteomes" id="UP000576225"/>
    </source>
</evidence>
<evidence type="ECO:0000259" key="4">
    <source>
        <dbReference type="PROSITE" id="PS50932"/>
    </source>
</evidence>
<dbReference type="SUPFAM" id="SSF53822">
    <property type="entry name" value="Periplasmic binding protein-like I"/>
    <property type="match status" value="1"/>
</dbReference>
<accession>A0A848AXZ2</accession>
<dbReference type="CDD" id="cd06267">
    <property type="entry name" value="PBP1_LacI_sugar_binding-like"/>
    <property type="match status" value="1"/>
</dbReference>
<dbReference type="InterPro" id="IPR046335">
    <property type="entry name" value="LacI/GalR-like_sensor"/>
</dbReference>
<protein>
    <submittedName>
        <fullName evidence="5">LacI family transcriptional regulator</fullName>
    </submittedName>
</protein>
<dbReference type="PROSITE" id="PS50932">
    <property type="entry name" value="HTH_LACI_2"/>
    <property type="match status" value="1"/>
</dbReference>
<evidence type="ECO:0000256" key="3">
    <source>
        <dbReference type="ARBA" id="ARBA00023163"/>
    </source>
</evidence>
<dbReference type="Pfam" id="PF13377">
    <property type="entry name" value="Peripla_BP_3"/>
    <property type="match status" value="1"/>
</dbReference>
<organism evidence="5 6">
    <name type="scientific">Victivallis vadensis</name>
    <dbReference type="NCBI Taxonomy" id="172901"/>
    <lineage>
        <taxon>Bacteria</taxon>
        <taxon>Pseudomonadati</taxon>
        <taxon>Lentisphaerota</taxon>
        <taxon>Lentisphaeria</taxon>
        <taxon>Victivallales</taxon>
        <taxon>Victivallaceae</taxon>
        <taxon>Victivallis</taxon>
    </lineage>
</organism>
<dbReference type="Pfam" id="PF00356">
    <property type="entry name" value="LacI"/>
    <property type="match status" value="1"/>
</dbReference>
<dbReference type="InterPro" id="IPR028082">
    <property type="entry name" value="Peripla_BP_I"/>
</dbReference>
<name>A0A848AXZ2_9BACT</name>
<dbReference type="PANTHER" id="PTHR30146:SF138">
    <property type="entry name" value="TRANSCRIPTIONAL REGULATORY PROTEIN"/>
    <property type="match status" value="1"/>
</dbReference>
<feature type="domain" description="HTH lacI-type" evidence="4">
    <location>
        <begin position="20"/>
        <end position="74"/>
    </location>
</feature>
<gene>
    <name evidence="5" type="ORF">HF882_18250</name>
</gene>